<feature type="signal peptide" evidence="6">
    <location>
        <begin position="1"/>
        <end position="24"/>
    </location>
</feature>
<accession>A0ABX1E5E8</accession>
<dbReference type="InterPro" id="IPR050330">
    <property type="entry name" value="Bact_OuterMem_StrucFunc"/>
</dbReference>
<evidence type="ECO:0000256" key="1">
    <source>
        <dbReference type="ARBA" id="ARBA00004442"/>
    </source>
</evidence>
<feature type="compositionally biased region" description="Basic and acidic residues" evidence="5">
    <location>
        <begin position="292"/>
        <end position="304"/>
    </location>
</feature>
<feature type="region of interest" description="Disordered" evidence="5">
    <location>
        <begin position="279"/>
        <end position="304"/>
    </location>
</feature>
<reference evidence="8 9" key="1">
    <citation type="submission" date="2020-03" db="EMBL/GenBank/DDBJ databases">
        <title>Roseomonas selenitidurans sp. nov. isolated from urban soil.</title>
        <authorList>
            <person name="Liu H."/>
        </authorList>
    </citation>
    <scope>NUCLEOTIDE SEQUENCE [LARGE SCALE GENOMIC DNA]</scope>
    <source>
        <strain evidence="8 9">BU-1</strain>
    </source>
</reference>
<evidence type="ECO:0000256" key="3">
    <source>
        <dbReference type="ARBA" id="ARBA00023237"/>
    </source>
</evidence>
<sequence length="304" mass="32775">MKHRLMQPMLVALLLAGGPGLAQAQADHPLVGRYQGATLRDRTDEAFTAYPRIIGFAEGAPQTETREGRLTRLAYDNPDGRSTLEILRNHLAALQARPGFRLDWQCAGRAACGSTARTPQGRGWNGVNGMNVGAGNDVRYATGQLATGTAEAFIAIGVTPRRTLVHVLEVARMEERMVAPDAATLAAELARSGRATLPGVFFDTGEDTLRPESDAALAQAAALLRSQPDLRLRVEGHTDAEGDDAFNRTLSQRRADRVRQALVERHGIAPARLTAAGLGEDRPVADNATPEGRARNRRVELVRP</sequence>
<dbReference type="PRINTS" id="PR01021">
    <property type="entry name" value="OMPADOMAIN"/>
</dbReference>
<evidence type="ECO:0000256" key="5">
    <source>
        <dbReference type="SAM" id="MobiDB-lite"/>
    </source>
</evidence>
<feature type="domain" description="OmpA-like" evidence="7">
    <location>
        <begin position="189"/>
        <end position="304"/>
    </location>
</feature>
<dbReference type="CDD" id="cd07185">
    <property type="entry name" value="OmpA_C-like"/>
    <property type="match status" value="1"/>
</dbReference>
<keyword evidence="9" id="KW-1185">Reference proteome</keyword>
<dbReference type="InterPro" id="IPR006665">
    <property type="entry name" value="OmpA-like"/>
</dbReference>
<evidence type="ECO:0000313" key="8">
    <source>
        <dbReference type="EMBL" id="NKC30160.1"/>
    </source>
</evidence>
<proteinExistence type="predicted"/>
<dbReference type="PROSITE" id="PS51123">
    <property type="entry name" value="OMPA_2"/>
    <property type="match status" value="1"/>
</dbReference>
<dbReference type="EMBL" id="JAAVNE010000005">
    <property type="protein sequence ID" value="NKC30160.1"/>
    <property type="molecule type" value="Genomic_DNA"/>
</dbReference>
<dbReference type="InterPro" id="IPR006664">
    <property type="entry name" value="OMP_bac"/>
</dbReference>
<gene>
    <name evidence="8" type="ORF">HEQ75_04750</name>
</gene>
<dbReference type="SUPFAM" id="SSF103088">
    <property type="entry name" value="OmpA-like"/>
    <property type="match status" value="1"/>
</dbReference>
<name>A0ABX1E5E8_9PROT</name>
<evidence type="ECO:0000256" key="4">
    <source>
        <dbReference type="PROSITE-ProRule" id="PRU00473"/>
    </source>
</evidence>
<evidence type="ECO:0000313" key="9">
    <source>
        <dbReference type="Proteomes" id="UP000787635"/>
    </source>
</evidence>
<dbReference type="PANTHER" id="PTHR30329:SF21">
    <property type="entry name" value="LIPOPROTEIN YIAD-RELATED"/>
    <property type="match status" value="1"/>
</dbReference>
<evidence type="ECO:0000256" key="6">
    <source>
        <dbReference type="SAM" id="SignalP"/>
    </source>
</evidence>
<evidence type="ECO:0000259" key="7">
    <source>
        <dbReference type="PROSITE" id="PS51123"/>
    </source>
</evidence>
<evidence type="ECO:0000256" key="2">
    <source>
        <dbReference type="ARBA" id="ARBA00023136"/>
    </source>
</evidence>
<dbReference type="Proteomes" id="UP000787635">
    <property type="component" value="Unassembled WGS sequence"/>
</dbReference>
<keyword evidence="2 4" id="KW-0472">Membrane</keyword>
<protein>
    <submittedName>
        <fullName evidence="8">OmpA family protein</fullName>
    </submittedName>
</protein>
<feature type="chain" id="PRO_5046207065" evidence="6">
    <location>
        <begin position="25"/>
        <end position="304"/>
    </location>
</feature>
<comment type="subcellular location">
    <subcellularLocation>
        <location evidence="1">Cell outer membrane</location>
    </subcellularLocation>
</comment>
<dbReference type="PANTHER" id="PTHR30329">
    <property type="entry name" value="STATOR ELEMENT OF FLAGELLAR MOTOR COMPLEX"/>
    <property type="match status" value="1"/>
</dbReference>
<dbReference type="Pfam" id="PF00691">
    <property type="entry name" value="OmpA"/>
    <property type="match status" value="1"/>
</dbReference>
<dbReference type="Gene3D" id="3.30.1330.60">
    <property type="entry name" value="OmpA-like domain"/>
    <property type="match status" value="1"/>
</dbReference>
<keyword evidence="6" id="KW-0732">Signal</keyword>
<keyword evidence="3" id="KW-0998">Cell outer membrane</keyword>
<organism evidence="8 9">
    <name type="scientific">Falsiroseomonas selenitidurans</name>
    <dbReference type="NCBI Taxonomy" id="2716335"/>
    <lineage>
        <taxon>Bacteria</taxon>
        <taxon>Pseudomonadati</taxon>
        <taxon>Pseudomonadota</taxon>
        <taxon>Alphaproteobacteria</taxon>
        <taxon>Acetobacterales</taxon>
        <taxon>Roseomonadaceae</taxon>
        <taxon>Falsiroseomonas</taxon>
    </lineage>
</organism>
<dbReference type="RefSeq" id="WP_168027783.1">
    <property type="nucleotide sequence ID" value="NZ_JAAVNE010000005.1"/>
</dbReference>
<dbReference type="InterPro" id="IPR036737">
    <property type="entry name" value="OmpA-like_sf"/>
</dbReference>
<comment type="caution">
    <text evidence="8">The sequence shown here is derived from an EMBL/GenBank/DDBJ whole genome shotgun (WGS) entry which is preliminary data.</text>
</comment>